<feature type="active site" evidence="9">
    <location>
        <position position="35"/>
    </location>
</feature>
<dbReference type="Pfam" id="PF01300">
    <property type="entry name" value="Sua5_yciO_yrdC"/>
    <property type="match status" value="1"/>
</dbReference>
<dbReference type="InterPro" id="IPR017945">
    <property type="entry name" value="DHBP_synth_RibB-like_a/b_dom"/>
</dbReference>
<dbReference type="Pfam" id="PF22521">
    <property type="entry name" value="HypF_C_2"/>
    <property type="match status" value="1"/>
</dbReference>
<dbReference type="InterPro" id="IPR001792">
    <property type="entry name" value="Acylphosphatase-like_dom"/>
</dbReference>
<keyword evidence="3" id="KW-0436">Ligase</keyword>
<dbReference type="PROSITE" id="PS51163">
    <property type="entry name" value="YRDC"/>
    <property type="match status" value="1"/>
</dbReference>
<dbReference type="EMBL" id="CP091244">
    <property type="protein sequence ID" value="UJS26560.1"/>
    <property type="molecule type" value="Genomic_DNA"/>
</dbReference>
<dbReference type="Gene3D" id="3.30.420.360">
    <property type="match status" value="1"/>
</dbReference>
<comment type="similarity">
    <text evidence="2 8">Belongs to the carbamoyltransferase HypF family.</text>
</comment>
<dbReference type="RefSeq" id="WP_236501963.1">
    <property type="nucleotide sequence ID" value="NZ_CP091244.1"/>
</dbReference>
<dbReference type="PROSITE" id="PS00150">
    <property type="entry name" value="ACYLPHOSPHATASE_1"/>
    <property type="match status" value="1"/>
</dbReference>
<dbReference type="Pfam" id="PF00708">
    <property type="entry name" value="Acylphosphatase"/>
    <property type="match status" value="1"/>
</dbReference>
<feature type="domain" description="YrdC-like" evidence="11">
    <location>
        <begin position="202"/>
        <end position="416"/>
    </location>
</feature>
<evidence type="ECO:0000313" key="13">
    <source>
        <dbReference type="Proteomes" id="UP001054801"/>
    </source>
</evidence>
<feature type="active site" evidence="9">
    <location>
        <position position="17"/>
    </location>
</feature>
<dbReference type="PANTHER" id="PTHR42959">
    <property type="entry name" value="CARBAMOYLTRANSFERASE"/>
    <property type="match status" value="1"/>
</dbReference>
<keyword evidence="6" id="KW-0862">Zinc</keyword>
<evidence type="ECO:0000256" key="7">
    <source>
        <dbReference type="ARBA" id="ARBA00048220"/>
    </source>
</evidence>
<dbReference type="InterPro" id="IPR004421">
    <property type="entry name" value="Carbamoyltransferase_HypF"/>
</dbReference>
<dbReference type="PIRSF" id="PIRSF006256">
    <property type="entry name" value="CMPcnvr_hdrg_mat"/>
    <property type="match status" value="1"/>
</dbReference>
<dbReference type="PROSITE" id="PS51160">
    <property type="entry name" value="ACYLPHOSPHATASE_3"/>
    <property type="match status" value="1"/>
</dbReference>
<dbReference type="InterPro" id="IPR041440">
    <property type="entry name" value="HypF_C"/>
</dbReference>
<feature type="domain" description="Acylphosphatase-like" evidence="10">
    <location>
        <begin position="2"/>
        <end position="89"/>
    </location>
</feature>
<keyword evidence="13" id="KW-1185">Reference proteome</keyword>
<gene>
    <name evidence="12" type="ORF">L2Y54_11085</name>
</gene>
<evidence type="ECO:0000256" key="5">
    <source>
        <dbReference type="ARBA" id="ARBA00022771"/>
    </source>
</evidence>
<keyword evidence="9" id="KW-0378">Hydrolase</keyword>
<comment type="catalytic activity">
    <reaction evidence="7 8">
        <text>C-terminal L-cysteinyl-[HypE protein] + carbamoyl phosphate + ATP + H2O = C-terminal S-carboxamide-L-cysteinyl-[HypE protein] + AMP + phosphate + diphosphate + H(+)</text>
        <dbReference type="Rhea" id="RHEA:55636"/>
        <dbReference type="Rhea" id="RHEA-COMP:14247"/>
        <dbReference type="Rhea" id="RHEA-COMP:14392"/>
        <dbReference type="ChEBI" id="CHEBI:15377"/>
        <dbReference type="ChEBI" id="CHEBI:15378"/>
        <dbReference type="ChEBI" id="CHEBI:30616"/>
        <dbReference type="ChEBI" id="CHEBI:33019"/>
        <dbReference type="ChEBI" id="CHEBI:43474"/>
        <dbReference type="ChEBI" id="CHEBI:58228"/>
        <dbReference type="ChEBI" id="CHEBI:76913"/>
        <dbReference type="ChEBI" id="CHEBI:139126"/>
        <dbReference type="ChEBI" id="CHEBI:456215"/>
    </reaction>
</comment>
<proteinExistence type="inferred from homology"/>
<evidence type="ECO:0000259" key="11">
    <source>
        <dbReference type="PROSITE" id="PS51163"/>
    </source>
</evidence>
<dbReference type="EC" id="6.2.-.-" evidence="8"/>
<dbReference type="InterPro" id="IPR055128">
    <property type="entry name" value="HypF_C_2"/>
</dbReference>
<accession>A0ABY3T5P3</accession>
<evidence type="ECO:0000256" key="4">
    <source>
        <dbReference type="ARBA" id="ARBA00022723"/>
    </source>
</evidence>
<evidence type="ECO:0000256" key="3">
    <source>
        <dbReference type="ARBA" id="ARBA00022598"/>
    </source>
</evidence>
<dbReference type="Gene3D" id="3.90.870.50">
    <property type="match status" value="1"/>
</dbReference>
<keyword evidence="5" id="KW-0863">Zinc-finger</keyword>
<evidence type="ECO:0000256" key="1">
    <source>
        <dbReference type="ARBA" id="ARBA00004711"/>
    </source>
</evidence>
<dbReference type="InterPro" id="IPR011125">
    <property type="entry name" value="Znf_HypF"/>
</dbReference>
<dbReference type="PANTHER" id="PTHR42959:SF1">
    <property type="entry name" value="CARBAMOYLTRANSFERASE HYPF"/>
    <property type="match status" value="1"/>
</dbReference>
<keyword evidence="4" id="KW-0479">Metal-binding</keyword>
<dbReference type="InterPro" id="IPR017968">
    <property type="entry name" value="Acylphosphatase_CS"/>
</dbReference>
<protein>
    <recommendedName>
        <fullName evidence="8">Carbamoyltransferase HypF</fullName>
        <ecNumber evidence="8">6.2.-.-</ecNumber>
    </recommendedName>
</protein>
<dbReference type="InterPro" id="IPR006070">
    <property type="entry name" value="Sua5-like_dom"/>
</dbReference>
<name>A0ABY3T5P3_9GAMM</name>
<reference evidence="12" key="1">
    <citation type="journal article" date="2022" name="Microorganisms">
        <title>Two New Species of Filamentous Sulfur Bacteria of the Genus Thiothrix, Thiothrix winogradskyi sp. nov. and 'Candidatus Thiothrix sulfatifontis' sp. nov.</title>
        <authorList>
            <person name="Ravin N.V."/>
            <person name="Rossetti S."/>
            <person name="Beletsky A.V."/>
            <person name="Kadnikov V.V."/>
            <person name="Rudenko T.S."/>
            <person name="Smolyakov D.D."/>
            <person name="Moskvitina M.I."/>
            <person name="Gureeva M.V."/>
            <person name="Mardanov A.V."/>
            <person name="Grabovich M.Y."/>
        </authorList>
    </citation>
    <scope>NUCLEOTIDE SEQUENCE</scope>
    <source>
        <strain evidence="12">CT3</strain>
    </source>
</reference>
<dbReference type="SUPFAM" id="SSF55821">
    <property type="entry name" value="YrdC/RibB"/>
    <property type="match status" value="1"/>
</dbReference>
<dbReference type="InterPro" id="IPR051060">
    <property type="entry name" value="Carbamoyltrans_HypF-like"/>
</dbReference>
<comment type="pathway">
    <text evidence="1 8">Protein modification; [NiFe] hydrogenase maturation.</text>
</comment>
<evidence type="ECO:0000256" key="2">
    <source>
        <dbReference type="ARBA" id="ARBA00008097"/>
    </source>
</evidence>
<organism evidence="12 13">
    <name type="scientific">Thiothrix winogradskyi</name>
    <dbReference type="NCBI Taxonomy" id="96472"/>
    <lineage>
        <taxon>Bacteria</taxon>
        <taxon>Pseudomonadati</taxon>
        <taxon>Pseudomonadota</taxon>
        <taxon>Gammaproteobacteria</taxon>
        <taxon>Thiotrichales</taxon>
        <taxon>Thiotrichaceae</taxon>
        <taxon>Thiothrix</taxon>
    </lineage>
</organism>
<dbReference type="Proteomes" id="UP001054801">
    <property type="component" value="Chromosome"/>
</dbReference>
<dbReference type="SUPFAM" id="SSF54975">
    <property type="entry name" value="Acylphosphatase/BLUF domain-like"/>
    <property type="match status" value="1"/>
</dbReference>
<comment type="catalytic activity">
    <reaction evidence="9">
        <text>an acyl phosphate + H2O = a carboxylate + phosphate + H(+)</text>
        <dbReference type="Rhea" id="RHEA:14965"/>
        <dbReference type="ChEBI" id="CHEBI:15377"/>
        <dbReference type="ChEBI" id="CHEBI:15378"/>
        <dbReference type="ChEBI" id="CHEBI:29067"/>
        <dbReference type="ChEBI" id="CHEBI:43474"/>
        <dbReference type="ChEBI" id="CHEBI:59918"/>
        <dbReference type="EC" id="3.6.1.7"/>
    </reaction>
</comment>
<comment type="function">
    <text evidence="8">Involved in the maturation of [NiFe] hydrogenases. Along with HypE, it catalyzes the synthesis of the CN ligands of the active site iron of [NiFe]-hydrogenases. HypF functions as a carbamoyl transferase using carbamoylphosphate as a substrate and transferring the carboxamido moiety in an ATP-dependent reaction to the thiolate of the C-terminal cysteine of HypE yielding a protein-S-carboxamide.</text>
</comment>
<evidence type="ECO:0000313" key="12">
    <source>
        <dbReference type="EMBL" id="UJS26560.1"/>
    </source>
</evidence>
<dbReference type="Pfam" id="PF17788">
    <property type="entry name" value="HypF_C"/>
    <property type="match status" value="1"/>
</dbReference>
<dbReference type="Gene3D" id="3.30.110.120">
    <property type="match status" value="1"/>
</dbReference>
<evidence type="ECO:0000256" key="6">
    <source>
        <dbReference type="ARBA" id="ARBA00022833"/>
    </source>
</evidence>
<dbReference type="Pfam" id="PF07503">
    <property type="entry name" value="zf-HYPF"/>
    <property type="match status" value="2"/>
</dbReference>
<evidence type="ECO:0000259" key="10">
    <source>
        <dbReference type="PROSITE" id="PS51160"/>
    </source>
</evidence>
<sequence length="810" mass="88689">MAQRIRITGLVQGVGFRPNVWRLAQACGIAGTVRNDSSGVLIEAWGSDAALADFQQQLRTDIPPLARLDSLQVMLLDAPCPHDDFRIIASESGEIHTGVVADAAMCPACRVDIFEASNRRYRYPFTNCTHCGPRLSIVRTIPYDRANTSMAEFAQCPDCLREYTDPADRRFHAQPNACPTCGPSVWLEDMAGQGIEPTAAERDCIDTASRLLREGCIIALMGLGGVHLVCDAINETAVATLRQRKHRYQKPLALMARDIEVIRQYCYVSDAEAALLQGRHAPIVLLERKIPPIPSPSPARGEGSKRQESGGLSCSLTPCGGGLGWGVSSALNTLGFMLPYTPLHALLLESWDTPLIMTSANLSEEPQCITVDETRQRMQGIADYLLLHNRPIVNRVDDSVARILAGKPRLLRRARGYAPEPLTLPAGFANAPPLLAMGGELKNTFALLRDGQAILSQHLGDLEDARTGREYTHTLRLYRDLFQHQPQAIVVDKHPGYRSTQLGQQWAREQGLPLIDVQHHHAHVAACMAENGWSVEGGKVLGIVLDGLGYGDDGTLWGGEFLLADYSNYERIGHFKPVAMPGGTQAILQPWRNTWAHLHALGWSEVSTCFANLELIQYLQQQPLATLETMLTRGLNSPLSSSCGRLFDAVAAALNCSRDGISYEGQAALELEALTPVCLLNIVPAYPFGLEKNAAGCWEIDPAPLWYELLKDLQTGYCREAIAAQFHQGLIHVISELAQRLWVEYPEIQAVALSGGVFQNAILFNGISQRLQGLGQQVLTHQYVPTNDGGIALGQAVIGAMRQKQAYYAP</sequence>
<evidence type="ECO:0000256" key="9">
    <source>
        <dbReference type="PROSITE-ProRule" id="PRU00520"/>
    </source>
</evidence>
<dbReference type="InterPro" id="IPR036046">
    <property type="entry name" value="Acylphosphatase-like_dom_sf"/>
</dbReference>
<evidence type="ECO:0000256" key="8">
    <source>
        <dbReference type="PIRNR" id="PIRNR006256"/>
    </source>
</evidence>
<dbReference type="Gene3D" id="3.30.420.40">
    <property type="match status" value="1"/>
</dbReference>